<feature type="region of interest" description="Disordered" evidence="1">
    <location>
        <begin position="20"/>
        <end position="83"/>
    </location>
</feature>
<keyword evidence="2" id="KW-0378">Hydrolase</keyword>
<evidence type="ECO:0000313" key="3">
    <source>
        <dbReference type="EnsemblMetazoa" id="ASIC008691-PA"/>
    </source>
</evidence>
<gene>
    <name evidence="2" type="ORF">ZHAS_00008691</name>
</gene>
<dbReference type="Proteomes" id="UP000030765">
    <property type="component" value="Unassembled WGS sequence"/>
</dbReference>
<keyword evidence="4" id="KW-1185">Reference proteome</keyword>
<dbReference type="VEuPathDB" id="VectorBase:ASIC008691"/>
<dbReference type="AlphaFoldDB" id="A0A084VT50"/>
<keyword evidence="2" id="KW-0269">Exonuclease</keyword>
<name>A0A084VT50_ANOSI</name>
<keyword evidence="2" id="KW-0540">Nuclease</keyword>
<reference evidence="3" key="2">
    <citation type="submission" date="2020-05" db="UniProtKB">
        <authorList>
            <consortium name="EnsemblMetazoa"/>
        </authorList>
    </citation>
    <scope>IDENTIFICATION</scope>
</reference>
<accession>A0A084VT50</accession>
<feature type="compositionally biased region" description="Polar residues" evidence="1">
    <location>
        <begin position="71"/>
        <end position="83"/>
    </location>
</feature>
<dbReference type="EMBL" id="KE525060">
    <property type="protein sequence ID" value="KFB41144.1"/>
    <property type="molecule type" value="Genomic_DNA"/>
</dbReference>
<dbReference type="GO" id="GO:0004527">
    <property type="term" value="F:exonuclease activity"/>
    <property type="evidence" value="ECO:0007669"/>
    <property type="project" value="UniProtKB-KW"/>
</dbReference>
<proteinExistence type="predicted"/>
<evidence type="ECO:0000256" key="1">
    <source>
        <dbReference type="SAM" id="MobiDB-lite"/>
    </source>
</evidence>
<dbReference type="EnsemblMetazoa" id="ASIC008691-RA">
    <property type="protein sequence ID" value="ASIC008691-PA"/>
    <property type="gene ID" value="ASIC008691"/>
</dbReference>
<feature type="compositionally biased region" description="Basic and acidic residues" evidence="1">
    <location>
        <begin position="54"/>
        <end position="70"/>
    </location>
</feature>
<reference evidence="2 4" key="1">
    <citation type="journal article" date="2014" name="BMC Genomics">
        <title>Genome sequence of Anopheles sinensis provides insight into genetics basis of mosquito competence for malaria parasites.</title>
        <authorList>
            <person name="Zhou D."/>
            <person name="Zhang D."/>
            <person name="Ding G."/>
            <person name="Shi L."/>
            <person name="Hou Q."/>
            <person name="Ye Y."/>
            <person name="Xu Y."/>
            <person name="Zhou H."/>
            <person name="Xiong C."/>
            <person name="Li S."/>
            <person name="Yu J."/>
            <person name="Hong S."/>
            <person name="Yu X."/>
            <person name="Zou P."/>
            <person name="Chen C."/>
            <person name="Chang X."/>
            <person name="Wang W."/>
            <person name="Lv Y."/>
            <person name="Sun Y."/>
            <person name="Ma L."/>
            <person name="Shen B."/>
            <person name="Zhu C."/>
        </authorList>
    </citation>
    <scope>NUCLEOTIDE SEQUENCE [LARGE SCALE GENOMIC DNA]</scope>
</reference>
<feature type="compositionally biased region" description="Basic and acidic residues" evidence="1">
    <location>
        <begin position="25"/>
        <end position="35"/>
    </location>
</feature>
<evidence type="ECO:0000313" key="4">
    <source>
        <dbReference type="Proteomes" id="UP000030765"/>
    </source>
</evidence>
<sequence length="91" mass="9807">MVEMQQRINCTGGHICIADSGGLRVDNEPPHEMPTRETPPSHPVPGCESEGEGDGVRRGPGKCRETHRTESSPTTESYNGVSTSLMAMIVE</sequence>
<organism evidence="2">
    <name type="scientific">Anopheles sinensis</name>
    <name type="common">Mosquito</name>
    <dbReference type="NCBI Taxonomy" id="74873"/>
    <lineage>
        <taxon>Eukaryota</taxon>
        <taxon>Metazoa</taxon>
        <taxon>Ecdysozoa</taxon>
        <taxon>Arthropoda</taxon>
        <taxon>Hexapoda</taxon>
        <taxon>Insecta</taxon>
        <taxon>Pterygota</taxon>
        <taxon>Neoptera</taxon>
        <taxon>Endopterygota</taxon>
        <taxon>Diptera</taxon>
        <taxon>Nematocera</taxon>
        <taxon>Culicoidea</taxon>
        <taxon>Culicidae</taxon>
        <taxon>Anophelinae</taxon>
        <taxon>Anopheles</taxon>
    </lineage>
</organism>
<evidence type="ECO:0000313" key="2">
    <source>
        <dbReference type="EMBL" id="KFB41144.1"/>
    </source>
</evidence>
<dbReference type="EMBL" id="ATLV01016184">
    <property type="status" value="NOT_ANNOTATED_CDS"/>
    <property type="molecule type" value="Genomic_DNA"/>
</dbReference>
<protein>
    <submittedName>
        <fullName evidence="2 3">Exonuclease V subunit beta</fullName>
    </submittedName>
</protein>